<feature type="region of interest" description="Disordered" evidence="1">
    <location>
        <begin position="308"/>
        <end position="346"/>
    </location>
</feature>
<feature type="compositionally biased region" description="Basic and acidic residues" evidence="1">
    <location>
        <begin position="39"/>
        <end position="50"/>
    </location>
</feature>
<dbReference type="EMBL" id="JBFMKM010000003">
    <property type="protein sequence ID" value="KAL1310888.1"/>
    <property type="molecule type" value="Genomic_DNA"/>
</dbReference>
<dbReference type="RefSeq" id="XP_069203737.1">
    <property type="nucleotide sequence ID" value="XM_069340266.1"/>
</dbReference>
<feature type="region of interest" description="Disordered" evidence="1">
    <location>
        <begin position="211"/>
        <end position="236"/>
    </location>
</feature>
<comment type="caution">
    <text evidence="2">The sequence shown here is derived from an EMBL/GenBank/DDBJ whole genome shotgun (WGS) entry which is preliminary data.</text>
</comment>
<reference evidence="2 3" key="1">
    <citation type="submission" date="2024-07" db="EMBL/GenBank/DDBJ databases">
        <title>Draft sequence of the Neodothiora populina.</title>
        <authorList>
            <person name="Drown D.D."/>
            <person name="Schuette U.S."/>
            <person name="Buechlein A.B."/>
            <person name="Rusch D.R."/>
            <person name="Winton L.W."/>
            <person name="Adams G.A."/>
        </authorList>
    </citation>
    <scope>NUCLEOTIDE SEQUENCE [LARGE SCALE GENOMIC DNA]</scope>
    <source>
        <strain evidence="2 3">CPC 39397</strain>
    </source>
</reference>
<feature type="compositionally biased region" description="Polar residues" evidence="1">
    <location>
        <begin position="631"/>
        <end position="652"/>
    </location>
</feature>
<dbReference type="GeneID" id="95974822"/>
<feature type="region of interest" description="Disordered" evidence="1">
    <location>
        <begin position="545"/>
        <end position="574"/>
    </location>
</feature>
<organism evidence="2 3">
    <name type="scientific">Neodothiora populina</name>
    <dbReference type="NCBI Taxonomy" id="2781224"/>
    <lineage>
        <taxon>Eukaryota</taxon>
        <taxon>Fungi</taxon>
        <taxon>Dikarya</taxon>
        <taxon>Ascomycota</taxon>
        <taxon>Pezizomycotina</taxon>
        <taxon>Dothideomycetes</taxon>
        <taxon>Dothideomycetidae</taxon>
        <taxon>Dothideales</taxon>
        <taxon>Dothioraceae</taxon>
        <taxon>Neodothiora</taxon>
    </lineage>
</organism>
<keyword evidence="3" id="KW-1185">Reference proteome</keyword>
<feature type="region of interest" description="Disordered" evidence="1">
    <location>
        <begin position="359"/>
        <end position="437"/>
    </location>
</feature>
<dbReference type="Proteomes" id="UP001562354">
    <property type="component" value="Unassembled WGS sequence"/>
</dbReference>
<feature type="compositionally biased region" description="Low complexity" evidence="1">
    <location>
        <begin position="370"/>
        <end position="383"/>
    </location>
</feature>
<feature type="region of interest" description="Disordered" evidence="1">
    <location>
        <begin position="1"/>
        <end position="64"/>
    </location>
</feature>
<proteinExistence type="predicted"/>
<gene>
    <name evidence="2" type="ORF">AAFC00_001119</name>
</gene>
<evidence type="ECO:0000313" key="3">
    <source>
        <dbReference type="Proteomes" id="UP001562354"/>
    </source>
</evidence>
<protein>
    <submittedName>
        <fullName evidence="2">Uncharacterized protein</fullName>
    </submittedName>
</protein>
<evidence type="ECO:0000313" key="2">
    <source>
        <dbReference type="EMBL" id="KAL1310888.1"/>
    </source>
</evidence>
<feature type="compositionally biased region" description="Polar residues" evidence="1">
    <location>
        <begin position="384"/>
        <end position="402"/>
    </location>
</feature>
<evidence type="ECO:0000256" key="1">
    <source>
        <dbReference type="SAM" id="MobiDB-lite"/>
    </source>
</evidence>
<name>A0ABR3PNV4_9PEZI</name>
<accession>A0ABR3PNV4</accession>
<feature type="compositionally biased region" description="Basic and acidic residues" evidence="1">
    <location>
        <begin position="315"/>
        <end position="331"/>
    </location>
</feature>
<sequence length="673" mass="73813">MAQPKPQLSIAMPEGFDYNYTQGQYHHVPQTPAPPPHQPKQDNSFEHELGDSIQPPPPPRQTFKIRRRRVDNTNATAATAAMTMSESTAVPTIESPTSNINLSSGRDAMLTSGYLAPRPSYLRLLSPPKTPASQVKTYTGEEDDAQSSEWTMFHHVHGNLIQRPFSACSDFSDSSASSFGSSNAFSLGGGSCTSPESDAADPFSFYELKSGPVSGPTLPSSSDMPTAKRAKTRRHPKWTPEMDNHLWITYMIYVQDPRVTPFKMLPGTAPPLGVCHRVAREARRSWKGCRASPGDRILPRISVHLAGSPTAPRFVHGEEDRATPTPTDHRNMTTPKWPRSEAATRRRLRDLCKRKPSLSAHYMRLLRTRSPSPFESSSSSSSPRQQTVHPTPETSTFSSRDLNVSLVAATADSMQSDGPLAQLSKEQPAATPAPAVQRPADWFARIGRSQARSQAHQKSQSLQLGLGLNSWSHSNNSFERGSILASPFDSDLDRDAFMQNLGNTRSLGRGQFNNRRAEHSDVLHSPLDLDGPMPTVRSLKRRFGVDEDSTPQPPLQNLFAAPPTPASSGPGRSRGFSLGDMGVTTPGLASFFTRPPTADQIVEEPSDIRPSTGYLTAPRSQLPPRLGSPFGASSSNPSFNTFPRHQPSSQALETPRVSFEERLRQFSTTKQHN</sequence>
<feature type="region of interest" description="Disordered" evidence="1">
    <location>
        <begin position="598"/>
        <end position="658"/>
    </location>
</feature>